<keyword evidence="2" id="KW-0378">Hydrolase</keyword>
<dbReference type="CDD" id="cd03443">
    <property type="entry name" value="PaaI_thioesterase"/>
    <property type="match status" value="1"/>
</dbReference>
<organism evidence="4 5">
    <name type="scientific">Brevundimonas albigilva</name>
    <dbReference type="NCBI Taxonomy" id="1312364"/>
    <lineage>
        <taxon>Bacteria</taxon>
        <taxon>Pseudomonadati</taxon>
        <taxon>Pseudomonadota</taxon>
        <taxon>Alphaproteobacteria</taxon>
        <taxon>Caulobacterales</taxon>
        <taxon>Caulobacteraceae</taxon>
        <taxon>Brevundimonas</taxon>
    </lineage>
</organism>
<dbReference type="PANTHER" id="PTHR21660">
    <property type="entry name" value="THIOESTERASE SUPERFAMILY MEMBER-RELATED"/>
    <property type="match status" value="1"/>
</dbReference>
<dbReference type="RefSeq" id="WP_249751496.1">
    <property type="nucleotide sequence ID" value="NZ_CP097298.1"/>
</dbReference>
<dbReference type="InterPro" id="IPR006683">
    <property type="entry name" value="Thioestr_dom"/>
</dbReference>
<evidence type="ECO:0000259" key="3">
    <source>
        <dbReference type="Pfam" id="PF03061"/>
    </source>
</evidence>
<protein>
    <submittedName>
        <fullName evidence="4">PaaI family thioesterase</fullName>
    </submittedName>
</protein>
<dbReference type="EMBL" id="CP097649">
    <property type="protein sequence ID" value="URI15683.1"/>
    <property type="molecule type" value="Genomic_DNA"/>
</dbReference>
<accession>A0ABY4SLM2</accession>
<dbReference type="Gene3D" id="3.10.129.10">
    <property type="entry name" value="Hotdog Thioesterase"/>
    <property type="match status" value="1"/>
</dbReference>
<keyword evidence="5" id="KW-1185">Reference proteome</keyword>
<sequence length="143" mass="15584">MANKITVTEGEFAGWQTYDHHATFDTVVGPFYGRPDPDGQMRCAFRAEPKHMNAGGRMHGGCLMTFADIALFQIAYQELEGASGVTVQLDSTFIDGAYVGELIEATGQVSKAGKSLIFVRGQITAGERLLMTFSGVIRKFTPR</sequence>
<dbReference type="InterPro" id="IPR029069">
    <property type="entry name" value="HotDog_dom_sf"/>
</dbReference>
<dbReference type="Pfam" id="PF03061">
    <property type="entry name" value="4HBT"/>
    <property type="match status" value="1"/>
</dbReference>
<dbReference type="PANTHER" id="PTHR21660:SF1">
    <property type="entry name" value="ACYL-COENZYME A THIOESTERASE 13"/>
    <property type="match status" value="1"/>
</dbReference>
<comment type="similarity">
    <text evidence="1">Belongs to the thioesterase PaaI family.</text>
</comment>
<evidence type="ECO:0000313" key="5">
    <source>
        <dbReference type="Proteomes" id="UP001055429"/>
    </source>
</evidence>
<evidence type="ECO:0000256" key="2">
    <source>
        <dbReference type="ARBA" id="ARBA00022801"/>
    </source>
</evidence>
<dbReference type="Proteomes" id="UP001055429">
    <property type="component" value="Chromosome"/>
</dbReference>
<dbReference type="SUPFAM" id="SSF54637">
    <property type="entry name" value="Thioesterase/thiol ester dehydrase-isomerase"/>
    <property type="match status" value="1"/>
</dbReference>
<feature type="domain" description="Thioesterase" evidence="3">
    <location>
        <begin position="55"/>
        <end position="130"/>
    </location>
</feature>
<name>A0ABY4SLM2_9CAUL</name>
<evidence type="ECO:0000313" key="4">
    <source>
        <dbReference type="EMBL" id="URI15683.1"/>
    </source>
</evidence>
<evidence type="ECO:0000256" key="1">
    <source>
        <dbReference type="ARBA" id="ARBA00008324"/>
    </source>
</evidence>
<reference evidence="4" key="1">
    <citation type="submission" date="2022-05" db="EMBL/GenBank/DDBJ databases">
        <title>Brevundimonas albigilva TT17 genome sequence.</title>
        <authorList>
            <person name="Lee K."/>
            <person name="Son H."/>
        </authorList>
    </citation>
    <scope>NUCLEOTIDE SEQUENCE</scope>
    <source>
        <strain evidence="4">TT17</strain>
    </source>
</reference>
<proteinExistence type="inferred from homology"/>
<dbReference type="InterPro" id="IPR039298">
    <property type="entry name" value="ACOT13"/>
</dbReference>
<gene>
    <name evidence="4" type="ORF">M8231_01410</name>
</gene>